<feature type="domain" description="C2H2-type" evidence="7">
    <location>
        <begin position="921"/>
        <end position="944"/>
    </location>
</feature>
<evidence type="ECO:0000313" key="9">
    <source>
        <dbReference type="Proteomes" id="UP000410492"/>
    </source>
</evidence>
<dbReference type="InterPro" id="IPR013087">
    <property type="entry name" value="Znf_C2H2_type"/>
</dbReference>
<feature type="domain" description="C2H2-type" evidence="7">
    <location>
        <begin position="1227"/>
        <end position="1254"/>
    </location>
</feature>
<evidence type="ECO:0000256" key="1">
    <source>
        <dbReference type="ARBA" id="ARBA00022723"/>
    </source>
</evidence>
<gene>
    <name evidence="8" type="ORF">CALMAC_LOCUS12848</name>
</gene>
<keyword evidence="3 5" id="KW-0863">Zinc-finger</keyword>
<evidence type="ECO:0000313" key="8">
    <source>
        <dbReference type="EMBL" id="VEN52855.1"/>
    </source>
</evidence>
<evidence type="ECO:0000256" key="6">
    <source>
        <dbReference type="SAM" id="Coils"/>
    </source>
</evidence>
<feature type="domain" description="C2H2-type" evidence="7">
    <location>
        <begin position="2827"/>
        <end position="2854"/>
    </location>
</feature>
<evidence type="ECO:0000256" key="4">
    <source>
        <dbReference type="ARBA" id="ARBA00022833"/>
    </source>
</evidence>
<dbReference type="Gene3D" id="3.30.160.60">
    <property type="entry name" value="Classic Zinc Finger"/>
    <property type="match status" value="42"/>
</dbReference>
<keyword evidence="9" id="KW-1185">Reference proteome</keyword>
<evidence type="ECO:0000256" key="2">
    <source>
        <dbReference type="ARBA" id="ARBA00022737"/>
    </source>
</evidence>
<dbReference type="GO" id="GO:0045944">
    <property type="term" value="P:positive regulation of transcription by RNA polymerase II"/>
    <property type="evidence" value="ECO:0007669"/>
    <property type="project" value="TreeGrafter"/>
</dbReference>
<dbReference type="PANTHER" id="PTHR24403:SF67">
    <property type="entry name" value="FI01116P-RELATED"/>
    <property type="match status" value="1"/>
</dbReference>
<feature type="domain" description="C2H2-type" evidence="7">
    <location>
        <begin position="1473"/>
        <end position="1500"/>
    </location>
</feature>
<evidence type="ECO:0000256" key="3">
    <source>
        <dbReference type="ARBA" id="ARBA00022771"/>
    </source>
</evidence>
<dbReference type="PROSITE" id="PS00028">
    <property type="entry name" value="ZINC_FINGER_C2H2_1"/>
    <property type="match status" value="35"/>
</dbReference>
<dbReference type="SUPFAM" id="SSF57667">
    <property type="entry name" value="beta-beta-alpha zinc fingers"/>
    <property type="match status" value="1"/>
</dbReference>
<feature type="domain" description="C2H2-type" evidence="7">
    <location>
        <begin position="494"/>
        <end position="517"/>
    </location>
</feature>
<feature type="domain" description="C2H2-type" evidence="7">
    <location>
        <begin position="3938"/>
        <end position="3965"/>
    </location>
</feature>
<sequence length="4475" mass="523883">MNFTFFEEDFLFFASHNYCTIYGLRRFITLRTQITMEDEMVANVQNMKIEVEEVKVEMAEVNSESFGIEQNSCGLVVEDDHDERTDRIIDLQRIKEEHNYVKTRSNKEVLEMQGKKIKVEESWEDPKPFDPIYITEEDTFKVEQNDVLIDGNAKTALNSGPQQEIQRQNPEVCKKPRDELYSCYNCNYSTFYKYHLIKHMKLHCNTKFVSKKKLDNHAVRKHPNFIEPISSKIQECSQCTFATAQKSTLDKHMLKHSETKDELKMCMDCDRVFKNERWLVNHRIKQHSDSIQVFKCIHCTYKTTLNSSFDRHMLKHLGTTDDHMAASDLYDCKHCTYKTSLKTNFKRHKLKHFKRENRYRCVCAHCGLTLISLRYRDEHVVRKHPDSIASITRKIYKCKYCSYKTTLNQRLSNHILKHPETVDSSKLHNCTHCGASFKSKKSIDEHMVKRHPDFIASVSSKIHVCKYCTYKSTVSYRFAKHMLKHSGAVRHKYRKCTQCGAAFTSKAGLDDHTIRKHPDFIGSISRKIHACILCSYKTTLKSTLTRHTRQHYPEIRRNFKLNSCSHCTATFASKQNLNEHALQKHPYVNSTVTSKIHKCTFCPYKTTIKYNIDKHMMSKQHSQESQVTVISTNTRKLKRCNHCDAVFKRRENLDNHIVMKHPDFAASVSRKIHACKYCTYKTTMKYRITKHERKHTLNHIKAPKAHRLTHKSGQCTRCGAAFKSKRGLDDHTIRKHPDLIGFITCKIHVCTLCPYKTTLKCNLTEHMLQHYPKTCSHCKATFKSKLGLDDHTLREHPHVTSTVTSKIYKCILCPYETAIKYNIDNHMSKQHSQESQVTSTNTRKLKMCNHCDAVFKRRENLDNHIVMKHPDFAASVSCKIHACKYCTYKTAISYHITKHERKHMLNHLKAPKAHRLKHKSGKCTQCGAAFKSKAGLDEHTIRKHPDFIGFITCKILVCTLCSYKTTFKASLTRHMSKHSETQESPKPLSSCSQCKVTFKSKQSLDKHICGASVNIIVFHQNKKVFQRKMYYRRFFYCTILYLFITMEDEMAAIVQNMKIEVEEVKVEVAEVNIESFGIEQNSWRLAVEEEHNYVKAKSNMEIFEMQGEKIKVEENWEDCKPFEPMYITEEDIFKLEKNDDLIDGNAKIALNSGLQQEIQRQNPEVCEIPRDGLYSCYNYNYSTFYKYHLIKHMKLHCNTKFASKEKLDNHAVRKHPDFIEPISSKIQECSQCTFATAQKATLDKHMLKHSETKDELKMCMDCDRVFKNERWLVNHIIKEHSDSIQVFKCIHCTYKTNLKSSFDRHMFKHLGTTDDHMAASDLYDCKHCTYKTSLKTNFKRHKLKHSKRANRYRCITMEDEMAAIVQNMKIEVEEVKMEMAEVDIEITEEHNYVKAKSNMEVFEMQGEKIKVEENWEDCKSFEPMYITEEDLFKLEKNDDLIDGTAIIALNSGPQQEIQRQNPEVCKKPRDELYSCYNCNYSTFYKYHLIKHMKLHCSTKFASKKNLDNHAITMEAEMAAIVQNMKIEVEEVKMEMAEVDFESFGIEQNSWRLSVEEEHNYVKAKSNMEDFEVQGEKIKVEENWEDCKSFEPMYITEEDLFKLEKNDDLIDGTAIIALNSGPQQEIQRHNPEVCKKPRDELYSCYNCNYSTFYKYHLIKHMKLHCSTKFASKKKLDNHAVTKHPDFIGSLSCKMHLQQDFRQQITMENEMVANIQNMKIEVEGVKVEMAEVDIESFGIEQNSWRLAVEGDHDETTDRIIDLHRIKEEHNYVKTRSNMEVLEQQDEKIKVEEDLKDYKPFEPMYFTEEDTFKLEKNDDSVEGNLNKALNSGPQQEIQRQNLEVCRKSREELYSCYNCNYTTFYKYHLIKHMKLHCNTKFASKKKLDNHTIKKHLDFIESISSKIREWSQCTFATAPKSTLDKHMLEHSETKDELKMCTNDHMAAPISRDWYDCKHCTYKTSLKTNFKRHMLKHSKRANRYRSVCAHCGLTLISLRYRDEHVVRKHPDSIASITRRIYECKHCSYKTTLNQRLSNHIIKHPETVDSSKLHNCIHCGASFKSKIRIDEHTIKKHPDFIASVSSKIHACKYCTYKSVITNCFDQHMLKHSGATVRHRYRKCTLCGAAFKSEACLDEHTIRKHPDFSGSISREINVCTLCPYKTIWKSYLTKHLLLEHPETQESPKPLSSCSQCTATFKTKRGLDDHTLRNHPHVTSTVTSKIHKCTLCPYKSSMRDQIDRHMSKHSLIKLITNEGKLNRCNQCHAVYKRKEILDHIIRKHPDFSESISGKISVCRFCPYKTTWKSYLKRHLLLKHPETQESPKPLSSCSHCTATFKSKIGLTEHTLQKHPHAASTVTSKLHKCTLCPYKTAMKRNIDRHMPKHSQTKLITNKHKLNRCNQCEAAYIRRDILDDHIIRKHPDLIASVSRKIHACKYCTYKSTISHRITKHMLKHSEATDGSTSYKIHECTICPYNTLVKSSLRRHLLWKHPETKESPKPLNTCSRCKATFKRKQSLDEHTLRKHSHVTSAVTSKIHKCTLCPYTTTMKISIDRHISKHSQIKLMANKRKLNWCNQCDAVYIKREFLDEHIIRKHPDLVDSVSRKIHACKYCTFKSTLNYRFTKHMLKHSETQESPQLPSSCRQCKATFKSKRGLDEHTLKKHPHVTSTVTSKIHKCTLCPYKTIITMEDETAANVQNMKIEVEEVKVEMAEVNIESFGIEQISWGLAVQGDHDERTDRIIDLQRMKEEHNYVKTRSNMEVLEVQGEKIKVEENWEDYKPFDPLYFNTEEDTIKLEKNDDLIDGNTKPTLNSDLQQELQRQNLEVCKKSRDKLYSCYNCNYSTFYKYHLIKHMKLHCNTKFASKKKLGNHAIRKHPDFIESMHVCTLCSYKTNLKSRLKNHMLQHYPETLQNFKLSSCGHCKATFKSKTSLDDHILRKHPQVMSTVTSKIHKCTLCPYKTTRKFNLTKHMWQHYPETRQNFKLSSCSHCKATFKSKKSLDDHTLRKHPHVMSTVTSKIHKCTRCPYKTTLKFNLTKHMLQHYPEARQNFKLSSCSHCKATFKSKTSLDGHTLKKHPHVTSTVTSKIHKCTLCAYKTTLKFNLTKHMLRHYPEARQNFKLSSCNHCKATFKSKTSLDDHTLRKHPHVMSTVTSKIHKCTLCPYKTTSTFNLTKHMWQHYPETRQNFKLSFCSHCKATFKSKTSLDGHTLRKHPHVTSTVTSKIHKCTLCPYKTTLKSNLTKHMLQHYPEARQNFKLSSCSHCKATFKSKTSLDDHTLRKHPHVMSTVTSKIHKCTLCPYKTTMKFHLTKHMWQHYPETRQNFKLSSCSQCKATFKSKTSLDDHTLRKHPQVTSSVTCKIHKCTLCPYKTTSTFNLTKHMWQHSPETQQNFKLSSCSHCKATFKSKTSLDDHTLRKHRHVTSTVTSKIHKCTVCPYKTTLTFNLTKHMWQHYPETRQNFKLSSCSHCKATFKSKLALDDHTLRKHPHVTSTVTSKIHKCTFCPYKTTKKFNLTKHMLQHYPETRQNFKLSSCSHCKATFKSKLGLDDHTLRKHPHVTSTVASKIHKCTFCPYKTTKKFNLTKHMLQHYPETRQNFKLSSCSHCKATFKSKTSLDNHTLRKHPHVTSTVTSKIHKCTLCPYKTTRKYDLTCHMLQHYPKTVVTAKQHLKADEHNFVEAGSNIQLPEMQGKKIKVEENWEDYKSFEPLQFTEVDTIKLEKNDDLIDGNTEITLNGIKDEHNFVEPGSNIEVPELQEKKIKLEENWEDSIPFEPMYITNEDICKIKKNDDLIDENTKTTLNSDPQQEIQRQNLEVCKRSREELYSCYNCNYTTFYKNHLIKHMKLHCITKFASKKKIDATARKSTLDKHMLEHSETKDELKICIDCHMVFKNERWLVNHRNKEHSDSVQVFKCIHCKYKTTLKSSFDRHMLKHLGTTDDHMAEPISLDWYHCKHCTYKTSLKTNFERHMLKHSKREKRCRNVCRHCGLTLMSPRYLDEHMVRKHPDSIASITRKIYECKHCSYKTCLNDRLSKHNKIQHPETVDSSKLHNCIHCGASFKCKRSMDEHIIRRHPDFIASVSSKIHACKYCTYKSTVTHSFEQHMLKHSGATDRHKYRKCTECGAVFKNKVILDDHTIRKHPHVTSTVTNKIHECTLCPYKTTKRSRLTSHMLQHYPETCSHCKETFKSKLSLTEHIVRKHPQLTSTVTTKIHECTFCPYKTTKKSHIDWHMSHSQHSHSQHSQIKLMTTEGKLKKCNHCDAVYERKESLDDHIIRKHPDLIAYISRKIHTCKYCTFKSTVSSAMTKHMSRHSDTTDGSISSKIHECTLCSYKTTFKVILTRHMLRQHPETQESPELLSSCSQCKEAFRRKQALDEHILRKHPHVTSIVTSKIHECTLCSYKTTFKVNLTRHMLRLHPETQESPELLSSCSQCKATFRSKQALDEHTLQKHPHVTSTVTSKIHECTLCPYKTSMKNHFDRHISKHSQIE</sequence>
<keyword evidence="4" id="KW-0862">Zinc</keyword>
<dbReference type="InterPro" id="IPR050688">
    <property type="entry name" value="Zinc_finger/UBP_domain"/>
</dbReference>
<dbReference type="EMBL" id="CAACVG010009314">
    <property type="protein sequence ID" value="VEN52855.1"/>
    <property type="molecule type" value="Genomic_DNA"/>
</dbReference>
<keyword evidence="2" id="KW-0677">Repeat</keyword>
<dbReference type="InterPro" id="IPR036236">
    <property type="entry name" value="Znf_C2H2_sf"/>
</dbReference>
<feature type="domain" description="C2H2-type" evidence="7">
    <location>
        <begin position="234"/>
        <end position="261"/>
    </location>
</feature>
<dbReference type="SMART" id="SM00355">
    <property type="entry name" value="ZnF_C2H2"/>
    <property type="match status" value="96"/>
</dbReference>
<feature type="domain" description="C2H2-type" evidence="7">
    <location>
        <begin position="3812"/>
        <end position="3839"/>
    </location>
</feature>
<dbReference type="GO" id="GO:0008270">
    <property type="term" value="F:zinc ion binding"/>
    <property type="evidence" value="ECO:0007669"/>
    <property type="project" value="UniProtKB-KW"/>
</dbReference>
<accession>A0A653CY51</accession>
<proteinExistence type="predicted"/>
<evidence type="ECO:0000259" key="7">
    <source>
        <dbReference type="PROSITE" id="PS50157"/>
    </source>
</evidence>
<keyword evidence="6" id="KW-0175">Coiled coil</keyword>
<feature type="domain" description="C2H2-type" evidence="7">
    <location>
        <begin position="181"/>
        <end position="208"/>
    </location>
</feature>
<dbReference type="Proteomes" id="UP000410492">
    <property type="component" value="Unassembled WGS sequence"/>
</dbReference>
<reference evidence="8 9" key="1">
    <citation type="submission" date="2019-01" db="EMBL/GenBank/DDBJ databases">
        <authorList>
            <person name="Sayadi A."/>
        </authorList>
    </citation>
    <scope>NUCLEOTIDE SEQUENCE [LARGE SCALE GENOMIC DNA]</scope>
</reference>
<feature type="coiled-coil region" evidence="6">
    <location>
        <begin position="37"/>
        <end position="64"/>
    </location>
</feature>
<name>A0A653CY51_CALMS</name>
<dbReference type="PROSITE" id="PS50157">
    <property type="entry name" value="ZINC_FINGER_C2H2_2"/>
    <property type="match status" value="12"/>
</dbReference>
<keyword evidence="1" id="KW-0479">Metal-binding</keyword>
<dbReference type="OrthoDB" id="6738289at2759"/>
<dbReference type="PANTHER" id="PTHR24403">
    <property type="entry name" value="ZINC FINGER PROTEIN"/>
    <property type="match status" value="1"/>
</dbReference>
<evidence type="ECO:0000256" key="5">
    <source>
        <dbReference type="PROSITE-ProRule" id="PRU00042"/>
    </source>
</evidence>
<feature type="domain" description="C2H2-type" evidence="7">
    <location>
        <begin position="1641"/>
        <end position="1668"/>
    </location>
</feature>
<organism evidence="8 9">
    <name type="scientific">Callosobruchus maculatus</name>
    <name type="common">Southern cowpea weevil</name>
    <name type="synonym">Pulse bruchid</name>
    <dbReference type="NCBI Taxonomy" id="64391"/>
    <lineage>
        <taxon>Eukaryota</taxon>
        <taxon>Metazoa</taxon>
        <taxon>Ecdysozoa</taxon>
        <taxon>Arthropoda</taxon>
        <taxon>Hexapoda</taxon>
        <taxon>Insecta</taxon>
        <taxon>Pterygota</taxon>
        <taxon>Neoptera</taxon>
        <taxon>Endopterygota</taxon>
        <taxon>Coleoptera</taxon>
        <taxon>Polyphaga</taxon>
        <taxon>Cucujiformia</taxon>
        <taxon>Chrysomeloidea</taxon>
        <taxon>Chrysomelidae</taxon>
        <taxon>Bruchinae</taxon>
        <taxon>Bruchini</taxon>
        <taxon>Callosobruchus</taxon>
    </lineage>
</organism>
<feature type="domain" description="C2H2-type" evidence="7">
    <location>
        <begin position="428"/>
        <end position="451"/>
    </location>
</feature>
<protein>
    <recommendedName>
        <fullName evidence="7">C2H2-type domain-containing protein</fullName>
    </recommendedName>
</protein>
<feature type="domain" description="C2H2-type" evidence="7">
    <location>
        <begin position="1850"/>
        <end position="1877"/>
    </location>
</feature>
<dbReference type="GO" id="GO:0005634">
    <property type="term" value="C:nucleus"/>
    <property type="evidence" value="ECO:0007669"/>
    <property type="project" value="TreeGrafter"/>
</dbReference>